<gene>
    <name evidence="2" type="ORF">Tco_1133016</name>
</gene>
<proteinExistence type="predicted"/>
<feature type="compositionally biased region" description="Basic and acidic residues" evidence="1">
    <location>
        <begin position="920"/>
        <end position="940"/>
    </location>
</feature>
<dbReference type="Proteomes" id="UP001151760">
    <property type="component" value="Unassembled WGS sequence"/>
</dbReference>
<accession>A0ABQ5JDJ2</accession>
<feature type="compositionally biased region" description="Acidic residues" evidence="1">
    <location>
        <begin position="574"/>
        <end position="583"/>
    </location>
</feature>
<protein>
    <submittedName>
        <fullName evidence="2">Uncharacterized protein</fullName>
    </submittedName>
</protein>
<reference evidence="2" key="2">
    <citation type="submission" date="2022-01" db="EMBL/GenBank/DDBJ databases">
        <authorList>
            <person name="Yamashiro T."/>
            <person name="Shiraishi A."/>
            <person name="Satake H."/>
            <person name="Nakayama K."/>
        </authorList>
    </citation>
    <scope>NUCLEOTIDE SEQUENCE</scope>
</reference>
<evidence type="ECO:0000313" key="2">
    <source>
        <dbReference type="EMBL" id="GJU10620.1"/>
    </source>
</evidence>
<name>A0ABQ5JDJ2_9ASTR</name>
<dbReference type="EMBL" id="BQNB010021844">
    <property type="protein sequence ID" value="GJU10620.1"/>
    <property type="molecule type" value="Genomic_DNA"/>
</dbReference>
<feature type="region of interest" description="Disordered" evidence="1">
    <location>
        <begin position="919"/>
        <end position="940"/>
    </location>
</feature>
<evidence type="ECO:0000313" key="3">
    <source>
        <dbReference type="Proteomes" id="UP001151760"/>
    </source>
</evidence>
<reference evidence="2" key="1">
    <citation type="journal article" date="2022" name="Int. J. Mol. Sci.">
        <title>Draft Genome of Tanacetum Coccineum: Genomic Comparison of Closely Related Tanacetum-Family Plants.</title>
        <authorList>
            <person name="Yamashiro T."/>
            <person name="Shiraishi A."/>
            <person name="Nakayama K."/>
            <person name="Satake H."/>
        </authorList>
    </citation>
    <scope>NUCLEOTIDE SEQUENCE</scope>
</reference>
<feature type="region of interest" description="Disordered" evidence="1">
    <location>
        <begin position="512"/>
        <end position="601"/>
    </location>
</feature>
<feature type="region of interest" description="Disordered" evidence="1">
    <location>
        <begin position="166"/>
        <end position="213"/>
    </location>
</feature>
<feature type="region of interest" description="Disordered" evidence="1">
    <location>
        <begin position="703"/>
        <end position="732"/>
    </location>
</feature>
<keyword evidence="3" id="KW-1185">Reference proteome</keyword>
<feature type="region of interest" description="Disordered" evidence="1">
    <location>
        <begin position="471"/>
        <end position="498"/>
    </location>
</feature>
<feature type="compositionally biased region" description="Basic residues" evidence="1">
    <location>
        <begin position="480"/>
        <end position="489"/>
    </location>
</feature>
<feature type="compositionally biased region" description="Low complexity" evidence="1">
    <location>
        <begin position="709"/>
        <end position="732"/>
    </location>
</feature>
<organism evidence="2 3">
    <name type="scientific">Tanacetum coccineum</name>
    <dbReference type="NCBI Taxonomy" id="301880"/>
    <lineage>
        <taxon>Eukaryota</taxon>
        <taxon>Viridiplantae</taxon>
        <taxon>Streptophyta</taxon>
        <taxon>Embryophyta</taxon>
        <taxon>Tracheophyta</taxon>
        <taxon>Spermatophyta</taxon>
        <taxon>Magnoliopsida</taxon>
        <taxon>eudicotyledons</taxon>
        <taxon>Gunneridae</taxon>
        <taxon>Pentapetalae</taxon>
        <taxon>asterids</taxon>
        <taxon>campanulids</taxon>
        <taxon>Asterales</taxon>
        <taxon>Asteraceae</taxon>
        <taxon>Asteroideae</taxon>
        <taxon>Anthemideae</taxon>
        <taxon>Anthemidinae</taxon>
        <taxon>Tanacetum</taxon>
    </lineage>
</organism>
<evidence type="ECO:0000256" key="1">
    <source>
        <dbReference type="SAM" id="MobiDB-lite"/>
    </source>
</evidence>
<sequence>MSEFNQTSQFAEAVSSILGIVDQYLASNMKEGVDVSIRLQSNKLKEEAEAKNQEFLNQVDSTMKEIIKEQVKAQVSKIMPRIEKYITESLGAEVLVRSTNQPQMSYAVATSLSEFELKKILINKMETNKSITRTDIQKNLYNALVEAYNSDQDIITSYGDVVTLKRGRDDQDKDEDPSAGSDRGTKRRKSTRMLNHQKAQSQRNQSHRAPPKAPNLSLNLWVNLHKQRYQNLKLQTQRCNRIKGMSLITAKVLEIYMHQFWNTIKKIGKTDAYDFKLDKKKWCIYGKSMRLDRLRESRAQVLWAMYNQQNVDCVAILWEDFMYQVDNRVISSARKEHMPYPRFTKVIIDHFISKDNSISMRNRINLHTAHDDSLLGALKFVSKTEDCQKYGALIPDGMINDDIKLSTAYKTYLDYATGKVPPKKARKFKKPTSPKLKIVPASPKEPIQKGKRVKRHAKKATTIPSTSVVIRDTPANSLKKTLRKNKRETHKLQASGSSKGANFELEVLDEQTDKTKDISEGIGVIPGVPDVSKQDSSDSDDDSWGNSEDENDDFNDEDDAGDDDKNPSFTLKDYEEEEQDEEYIFSLEKDKSDDEEKMYEEENDDVAKELYGDLNITQGLRDTDMTIAKQGREDLQNASHESGFVHEEDDGHVTLTTVHDKTKGTMQSSFISFDFTIKLLNLDNTSPDVNEIASLMNTVTVPPSPPPVNLSSHLTTTPQQQTPDSTTTTTNPTITFPEIPNFASLFGVEQRVSALETKMSEFNQTSQFAEVVSSIPGIVDQYLASKMKEAVDVAVWLQSNKLKEEAKAENQEFFNQVDSTIKAVIKEQVKAQLSKILPQIEKYVTESPGAEVLVRSTNQPHTSYAIAASLSEFELKKILIDKMETNKSINISNIQKNLYNALVEAYNSDKDIITSNGDVTLKRGRDDQDKDEDPSARSDRWTKKSQARIFAELEYHFEECYKAVNDLLDWYNPEGREYPFDLSKPLPLMKILGRQVVPTDYFINNDLEYLKGGSSSSKYATSTTRTKAAKYDNIEGIEDMVPTLWSPVKVAYNKHAVWGTYHWGPKRQRFYAYACHWKSPHDVYSKRRIIVVTSVKVMRWYDYGYLEEIVVRRDDNVLYKFKEGDFPRLNLRDIEDMLLLLVQKKLSNLDVDDRYDLGVALRMFTRRIVILYRVEDLQLGVESYQKKLNITRPETTRSNISKLTPYTVYKNPQGIIYQDKYKRNRLMRSDELYKFCDGTLSSVISVLNDITSNLGDGFTSE</sequence>
<comment type="caution">
    <text evidence="2">The sequence shown here is derived from an EMBL/GenBank/DDBJ whole genome shotgun (WGS) entry which is preliminary data.</text>
</comment>
<feature type="compositionally biased region" description="Polar residues" evidence="1">
    <location>
        <begin position="192"/>
        <end position="204"/>
    </location>
</feature>
<feature type="compositionally biased region" description="Acidic residues" evidence="1">
    <location>
        <begin position="537"/>
        <end position="562"/>
    </location>
</feature>